<evidence type="ECO:0000256" key="3">
    <source>
        <dbReference type="ARBA" id="ARBA00012054"/>
    </source>
</evidence>
<evidence type="ECO:0000256" key="1">
    <source>
        <dbReference type="ARBA" id="ARBA00004761"/>
    </source>
</evidence>
<evidence type="ECO:0000256" key="4">
    <source>
        <dbReference type="ARBA" id="ARBA00022679"/>
    </source>
</evidence>
<keyword evidence="7 9" id="KW-0067">ATP-binding</keyword>
<evidence type="ECO:0000256" key="5">
    <source>
        <dbReference type="ARBA" id="ARBA00022741"/>
    </source>
</evidence>
<dbReference type="Gene3D" id="3.40.50.300">
    <property type="entry name" value="P-loop containing nucleotide triphosphate hydrolases"/>
    <property type="match status" value="1"/>
</dbReference>
<dbReference type="EMBL" id="VCNI01000001">
    <property type="protein sequence ID" value="TMU57690.1"/>
    <property type="molecule type" value="Genomic_DNA"/>
</dbReference>
<keyword evidence="4 9" id="KW-0808">Transferase</keyword>
<keyword evidence="11" id="KW-1185">Reference proteome</keyword>
<sequence length="154" mass="17179">MGVSGTGKSTIGTMLSEQLGIPFFDGDDYHPEANVKKMSAGRPLNDHDRQGWLLRLNELAKEYQSTGAVIACSALKQSYRDLLRQGMNEKLAFVFLEGSFELIKSRLESRKGHFMTSTLLQSQFDTLEPPEDAITVSIALQPTEITEQVIKQLE</sequence>
<comment type="similarity">
    <text evidence="2 9">Belongs to the gluconokinase GntK/GntV family.</text>
</comment>
<dbReference type="CDD" id="cd02021">
    <property type="entry name" value="GntK"/>
    <property type="match status" value="1"/>
</dbReference>
<evidence type="ECO:0000256" key="9">
    <source>
        <dbReference type="RuleBase" id="RU363066"/>
    </source>
</evidence>
<evidence type="ECO:0000256" key="6">
    <source>
        <dbReference type="ARBA" id="ARBA00022777"/>
    </source>
</evidence>
<dbReference type="EC" id="2.7.1.12" evidence="3 9"/>
<comment type="pathway">
    <text evidence="1">Carbohydrate acid metabolism.</text>
</comment>
<dbReference type="InterPro" id="IPR006001">
    <property type="entry name" value="Therm_gnt_kin"/>
</dbReference>
<dbReference type="Pfam" id="PF01202">
    <property type="entry name" value="SKI"/>
    <property type="match status" value="1"/>
</dbReference>
<dbReference type="PANTHER" id="PTHR43442:SF3">
    <property type="entry name" value="GLUCONOKINASE-RELATED"/>
    <property type="match status" value="1"/>
</dbReference>
<proteinExistence type="inferred from homology"/>
<keyword evidence="6 9" id="KW-0418">Kinase</keyword>
<evidence type="ECO:0000313" key="10">
    <source>
        <dbReference type="EMBL" id="TMU57690.1"/>
    </source>
</evidence>
<dbReference type="InterPro" id="IPR027417">
    <property type="entry name" value="P-loop_NTPase"/>
</dbReference>
<evidence type="ECO:0000313" key="11">
    <source>
        <dbReference type="Proteomes" id="UP000751614"/>
    </source>
</evidence>
<gene>
    <name evidence="10" type="ORF">FGG15_04465</name>
</gene>
<accession>A0ABY2WRS3</accession>
<reference evidence="10 11" key="1">
    <citation type="submission" date="2019-05" db="EMBL/GenBank/DDBJ databases">
        <title>Flagellimonas sp. AsT0115, sp. nov., isolated from a marine red algae, Asparagopsis taxiformis.</title>
        <authorList>
            <person name="Kim J."/>
            <person name="Jeong S.E."/>
            <person name="Jeon C.O."/>
        </authorList>
    </citation>
    <scope>NUCLEOTIDE SEQUENCE [LARGE SCALE GENOMIC DNA]</scope>
    <source>
        <strain evidence="10 11">AsT0115</strain>
    </source>
</reference>
<dbReference type="SUPFAM" id="SSF52540">
    <property type="entry name" value="P-loop containing nucleoside triphosphate hydrolases"/>
    <property type="match status" value="1"/>
</dbReference>
<evidence type="ECO:0000256" key="7">
    <source>
        <dbReference type="ARBA" id="ARBA00022840"/>
    </source>
</evidence>
<keyword evidence="5 9" id="KW-0547">Nucleotide-binding</keyword>
<comment type="catalytic activity">
    <reaction evidence="8 9">
        <text>D-gluconate + ATP = 6-phospho-D-gluconate + ADP + H(+)</text>
        <dbReference type="Rhea" id="RHEA:19433"/>
        <dbReference type="ChEBI" id="CHEBI:15378"/>
        <dbReference type="ChEBI" id="CHEBI:18391"/>
        <dbReference type="ChEBI" id="CHEBI:30616"/>
        <dbReference type="ChEBI" id="CHEBI:58759"/>
        <dbReference type="ChEBI" id="CHEBI:456216"/>
        <dbReference type="EC" id="2.7.1.12"/>
    </reaction>
</comment>
<comment type="caution">
    <text evidence="10">The sequence shown here is derived from an EMBL/GenBank/DDBJ whole genome shotgun (WGS) entry which is preliminary data.</text>
</comment>
<dbReference type="NCBIfam" id="TIGR01313">
    <property type="entry name" value="therm_gnt_kin"/>
    <property type="match status" value="1"/>
</dbReference>
<name>A0ABY2WRS3_9FLAO</name>
<protein>
    <recommendedName>
        <fullName evidence="3 9">Gluconokinase</fullName>
        <ecNumber evidence="3 9">2.7.1.12</ecNumber>
    </recommendedName>
</protein>
<evidence type="ECO:0000256" key="8">
    <source>
        <dbReference type="ARBA" id="ARBA00048090"/>
    </source>
</evidence>
<evidence type="ECO:0000256" key="2">
    <source>
        <dbReference type="ARBA" id="ARBA00008420"/>
    </source>
</evidence>
<dbReference type="PANTHER" id="PTHR43442">
    <property type="entry name" value="GLUCONOKINASE-RELATED"/>
    <property type="match status" value="1"/>
</dbReference>
<organism evidence="10 11">
    <name type="scientific">Flagellimonas algicola</name>
    <dbReference type="NCBI Taxonomy" id="2583815"/>
    <lineage>
        <taxon>Bacteria</taxon>
        <taxon>Pseudomonadati</taxon>
        <taxon>Bacteroidota</taxon>
        <taxon>Flavobacteriia</taxon>
        <taxon>Flavobacteriales</taxon>
        <taxon>Flavobacteriaceae</taxon>
        <taxon>Flagellimonas</taxon>
    </lineage>
</organism>
<dbReference type="InterPro" id="IPR031322">
    <property type="entry name" value="Shikimate/glucono_kinase"/>
</dbReference>
<dbReference type="Proteomes" id="UP000751614">
    <property type="component" value="Unassembled WGS sequence"/>
</dbReference>